<name>A0A844FZV4_9BACT</name>
<dbReference type="GO" id="GO:0046556">
    <property type="term" value="F:alpha-L-arabinofuranosidase activity"/>
    <property type="evidence" value="ECO:0007669"/>
    <property type="project" value="TreeGrafter"/>
</dbReference>
<dbReference type="Pfam" id="PF01915">
    <property type="entry name" value="Glyco_hydro_3_C"/>
    <property type="match status" value="1"/>
</dbReference>
<dbReference type="PRINTS" id="PR00133">
    <property type="entry name" value="GLHYDRLASE3"/>
</dbReference>
<dbReference type="Gene3D" id="2.60.40.10">
    <property type="entry name" value="Immunoglobulins"/>
    <property type="match status" value="1"/>
</dbReference>
<dbReference type="GO" id="GO:0045493">
    <property type="term" value="P:xylan catabolic process"/>
    <property type="evidence" value="ECO:0007669"/>
    <property type="project" value="InterPro"/>
</dbReference>
<comment type="caution">
    <text evidence="5">The sequence shown here is derived from an EMBL/GenBank/DDBJ whole genome shotgun (WGS) entry which is preliminary data.</text>
</comment>
<keyword evidence="6" id="KW-1185">Reference proteome</keyword>
<evidence type="ECO:0000259" key="4">
    <source>
        <dbReference type="SMART" id="SM01217"/>
    </source>
</evidence>
<keyword evidence="3 5" id="KW-0378">Hydrolase</keyword>
<dbReference type="InterPro" id="IPR017853">
    <property type="entry name" value="GH"/>
</dbReference>
<dbReference type="SUPFAM" id="SSF52279">
    <property type="entry name" value="Beta-D-glucan exohydrolase, C-terminal domain"/>
    <property type="match status" value="1"/>
</dbReference>
<proteinExistence type="inferred from homology"/>
<dbReference type="AlphaFoldDB" id="A0A844FZV4"/>
<organism evidence="5 6">
    <name type="scientific">Victivallis lenta</name>
    <dbReference type="NCBI Taxonomy" id="2606640"/>
    <lineage>
        <taxon>Bacteria</taxon>
        <taxon>Pseudomonadati</taxon>
        <taxon>Lentisphaerota</taxon>
        <taxon>Lentisphaeria</taxon>
        <taxon>Victivallales</taxon>
        <taxon>Victivallaceae</taxon>
        <taxon>Victivallis</taxon>
    </lineage>
</organism>
<reference evidence="5 6" key="1">
    <citation type="submission" date="2019-08" db="EMBL/GenBank/DDBJ databases">
        <title>In-depth cultivation of the pig gut microbiome towards novel bacterial diversity and tailored functional studies.</title>
        <authorList>
            <person name="Wylensek D."/>
            <person name="Hitch T.C.A."/>
            <person name="Clavel T."/>
        </authorList>
    </citation>
    <scope>NUCLEOTIDE SEQUENCE [LARGE SCALE GENOMIC DNA]</scope>
    <source>
        <strain evidence="5 6">BBE-744-WT-12</strain>
    </source>
</reference>
<dbReference type="InterPro" id="IPR036881">
    <property type="entry name" value="Glyco_hydro_3_C_sf"/>
</dbReference>
<dbReference type="InterPro" id="IPR002772">
    <property type="entry name" value="Glyco_hydro_3_C"/>
</dbReference>
<dbReference type="InterPro" id="IPR013783">
    <property type="entry name" value="Ig-like_fold"/>
</dbReference>
<dbReference type="RefSeq" id="WP_154416914.1">
    <property type="nucleotide sequence ID" value="NZ_VUNS01000002.1"/>
</dbReference>
<evidence type="ECO:0000313" key="5">
    <source>
        <dbReference type="EMBL" id="MST95951.1"/>
    </source>
</evidence>
<dbReference type="PANTHER" id="PTHR42721">
    <property type="entry name" value="SUGAR HYDROLASE-RELATED"/>
    <property type="match status" value="1"/>
</dbReference>
<dbReference type="Pfam" id="PF00933">
    <property type="entry name" value="Glyco_hydro_3"/>
    <property type="match status" value="1"/>
</dbReference>
<dbReference type="SMART" id="SM01217">
    <property type="entry name" value="Fn3_like"/>
    <property type="match status" value="1"/>
</dbReference>
<sequence>MEKFRDSSLPLEERIDALLEALTVEEKLGFVGYRNAAVPRLGIPPYVWWNEALHGLARSGAATVFPQAIAMAATFSTELVERMGEVIAEEGNARYADSVRHGDFGTYKGLTYWSPNVNIFRDPRWGRGQETYGECPFLTGELGSAYVRGVQGSDPEHLKAVATPKHFAVHSGPEKDRLGFDAAVSEKDLRETYLPAFEKCVKAGAQSVMSAYNAVNGVPCSVNQRLLTDILRGEWGFDGAVVSDAGAGCALVDEHGKFGSYAEGVAAELKSGVDVATDADPRAGEALRAGLITGEDLDRALRNQFRVKFRLGMFDADRAYPSCDVIECDAHRALALEAARKSLVLLKNEAETLPLDPARLRSVAVIGPNADSRDVLLGNYCGTPSRPVTVLAGIQEALAGKCRVIYARGCELVSLRTENCAEDGDRLAEAVSAAERADVSIVCVGLDPRIEGEAGDAYNSDASGDKLSLELPGLQKVLIEKVAAVGRPVVLVVLSGSALAIPEAYAGAVVQAFYPGAGGGTAVADVLFGKVSPSGKLPVTFYRSAEELPPFADYSMAGRTYRFFRGEVLHPFGFGLSYTRFRYSGLAVPDRSEAGVPVAVSVEVENIGERGGDEVVQLYVSKLGAGYDDPLRQLAGMARVSLAPGERRRVEFRIDPEAFLLTAADGRRRIAPGRWRIAAGGSSVDTIDAETVLELRQQRD</sequence>
<comment type="similarity">
    <text evidence="1">Belongs to the glycosyl hydrolase 3 family.</text>
</comment>
<evidence type="ECO:0000256" key="2">
    <source>
        <dbReference type="ARBA" id="ARBA00022729"/>
    </source>
</evidence>
<evidence type="ECO:0000313" key="6">
    <source>
        <dbReference type="Proteomes" id="UP000435649"/>
    </source>
</evidence>
<evidence type="ECO:0000256" key="1">
    <source>
        <dbReference type="ARBA" id="ARBA00005336"/>
    </source>
</evidence>
<accession>A0A844FZV4</accession>
<dbReference type="GO" id="GO:0031222">
    <property type="term" value="P:arabinan catabolic process"/>
    <property type="evidence" value="ECO:0007669"/>
    <property type="project" value="TreeGrafter"/>
</dbReference>
<dbReference type="InterPro" id="IPR044993">
    <property type="entry name" value="BXL"/>
</dbReference>
<feature type="domain" description="Fibronectin type III-like" evidence="4">
    <location>
        <begin position="614"/>
        <end position="683"/>
    </location>
</feature>
<dbReference type="InterPro" id="IPR026891">
    <property type="entry name" value="Fn3-like"/>
</dbReference>
<dbReference type="SUPFAM" id="SSF51445">
    <property type="entry name" value="(Trans)glycosidases"/>
    <property type="match status" value="1"/>
</dbReference>
<dbReference type="PANTHER" id="PTHR42721:SF3">
    <property type="entry name" value="BETA-D-XYLOSIDASE 5-RELATED"/>
    <property type="match status" value="1"/>
</dbReference>
<dbReference type="GO" id="GO:0009044">
    <property type="term" value="F:xylan 1,4-beta-xylosidase activity"/>
    <property type="evidence" value="ECO:0007669"/>
    <property type="project" value="InterPro"/>
</dbReference>
<dbReference type="Gene3D" id="3.20.20.300">
    <property type="entry name" value="Glycoside hydrolase, family 3, N-terminal domain"/>
    <property type="match status" value="1"/>
</dbReference>
<dbReference type="EMBL" id="VUNS01000002">
    <property type="protein sequence ID" value="MST95951.1"/>
    <property type="molecule type" value="Genomic_DNA"/>
</dbReference>
<dbReference type="Pfam" id="PF14310">
    <property type="entry name" value="Fn3-like"/>
    <property type="match status" value="1"/>
</dbReference>
<protein>
    <submittedName>
        <fullName evidence="5">Glycoside hydrolase family 3 protein</fullName>
    </submittedName>
</protein>
<gene>
    <name evidence="5" type="ORF">FYJ85_02695</name>
</gene>
<dbReference type="InterPro" id="IPR001764">
    <property type="entry name" value="Glyco_hydro_3_N"/>
</dbReference>
<keyword evidence="2" id="KW-0732">Signal</keyword>
<evidence type="ECO:0000256" key="3">
    <source>
        <dbReference type="ARBA" id="ARBA00022801"/>
    </source>
</evidence>
<dbReference type="Proteomes" id="UP000435649">
    <property type="component" value="Unassembled WGS sequence"/>
</dbReference>
<dbReference type="Gene3D" id="3.40.50.1700">
    <property type="entry name" value="Glycoside hydrolase family 3 C-terminal domain"/>
    <property type="match status" value="1"/>
</dbReference>
<dbReference type="InterPro" id="IPR036962">
    <property type="entry name" value="Glyco_hydro_3_N_sf"/>
</dbReference>